<gene>
    <name evidence="1" type="ORF">DSO57_1025958</name>
</gene>
<name>A0ACC2SR47_9FUNG</name>
<comment type="caution">
    <text evidence="1">The sequence shown here is derived from an EMBL/GenBank/DDBJ whole genome shotgun (WGS) entry which is preliminary data.</text>
</comment>
<organism evidence="1 2">
    <name type="scientific">Entomophthora muscae</name>
    <dbReference type="NCBI Taxonomy" id="34485"/>
    <lineage>
        <taxon>Eukaryota</taxon>
        <taxon>Fungi</taxon>
        <taxon>Fungi incertae sedis</taxon>
        <taxon>Zoopagomycota</taxon>
        <taxon>Entomophthoromycotina</taxon>
        <taxon>Entomophthoromycetes</taxon>
        <taxon>Entomophthorales</taxon>
        <taxon>Entomophthoraceae</taxon>
        <taxon>Entomophthora</taxon>
    </lineage>
</organism>
<accession>A0ACC2SR47</accession>
<sequence>MSDVWANIQELKATIRQQAAPEVHTSSQPIPYLQIAVLTELMAELQAELDELHALKQLLSSPSL</sequence>
<evidence type="ECO:0000313" key="2">
    <source>
        <dbReference type="Proteomes" id="UP001165960"/>
    </source>
</evidence>
<evidence type="ECO:0000313" key="1">
    <source>
        <dbReference type="EMBL" id="KAJ9064852.1"/>
    </source>
</evidence>
<dbReference type="EMBL" id="QTSX02004409">
    <property type="protein sequence ID" value="KAJ9064852.1"/>
    <property type="molecule type" value="Genomic_DNA"/>
</dbReference>
<keyword evidence="2" id="KW-1185">Reference proteome</keyword>
<protein>
    <submittedName>
        <fullName evidence="1">Uncharacterized protein</fullName>
    </submittedName>
</protein>
<dbReference type="Proteomes" id="UP001165960">
    <property type="component" value="Unassembled WGS sequence"/>
</dbReference>
<reference evidence="1" key="1">
    <citation type="submission" date="2022-04" db="EMBL/GenBank/DDBJ databases">
        <title>Genome of the entomopathogenic fungus Entomophthora muscae.</title>
        <authorList>
            <person name="Elya C."/>
            <person name="Lovett B.R."/>
            <person name="Lee E."/>
            <person name="Macias A.M."/>
            <person name="Hajek A.E."/>
            <person name="De Bivort B.L."/>
            <person name="Kasson M.T."/>
            <person name="De Fine Licht H.H."/>
            <person name="Stajich J.E."/>
        </authorList>
    </citation>
    <scope>NUCLEOTIDE SEQUENCE</scope>
    <source>
        <strain evidence="1">Berkeley</strain>
    </source>
</reference>
<proteinExistence type="predicted"/>